<dbReference type="SUPFAM" id="SSF56214">
    <property type="entry name" value="4'-phosphopantetheinyl transferase"/>
    <property type="match status" value="2"/>
</dbReference>
<dbReference type="EnsemblMetazoa" id="RPRC001702-RA">
    <property type="protein sequence ID" value="RPRC001702-PA"/>
    <property type="gene ID" value="RPRC001702"/>
</dbReference>
<evidence type="ECO:0000313" key="12">
    <source>
        <dbReference type="Proteomes" id="UP000015103"/>
    </source>
</evidence>
<evidence type="ECO:0000256" key="5">
    <source>
        <dbReference type="ARBA" id="ARBA00030484"/>
    </source>
</evidence>
<name>T1HCD8_RHOPR</name>
<organism evidence="11 12">
    <name type="scientific">Rhodnius prolixus</name>
    <name type="common">Triatomid bug</name>
    <dbReference type="NCBI Taxonomy" id="13249"/>
    <lineage>
        <taxon>Eukaryota</taxon>
        <taxon>Metazoa</taxon>
        <taxon>Ecdysozoa</taxon>
        <taxon>Arthropoda</taxon>
        <taxon>Hexapoda</taxon>
        <taxon>Insecta</taxon>
        <taxon>Pterygota</taxon>
        <taxon>Neoptera</taxon>
        <taxon>Paraneoptera</taxon>
        <taxon>Hemiptera</taxon>
        <taxon>Heteroptera</taxon>
        <taxon>Panheteroptera</taxon>
        <taxon>Cimicomorpha</taxon>
        <taxon>Reduviidae</taxon>
        <taxon>Triatominae</taxon>
        <taxon>Rhodnius</taxon>
    </lineage>
</organism>
<dbReference type="VEuPathDB" id="VectorBase:RPRC001702"/>
<dbReference type="HOGENOM" id="CLU_057011_3_0_1"/>
<evidence type="ECO:0000256" key="3">
    <source>
        <dbReference type="ARBA" id="ARBA00016301"/>
    </source>
</evidence>
<evidence type="ECO:0000256" key="1">
    <source>
        <dbReference type="ARBA" id="ARBA00006195"/>
    </source>
</evidence>
<dbReference type="GO" id="GO:0019878">
    <property type="term" value="P:lysine biosynthetic process via aminoadipic acid"/>
    <property type="evidence" value="ECO:0007669"/>
    <property type="project" value="TreeGrafter"/>
</dbReference>
<keyword evidence="12" id="KW-1185">Reference proteome</keyword>
<comment type="similarity">
    <text evidence="1">Belongs to the P-Pant transferase superfamily. AcpS family.</text>
</comment>
<evidence type="ECO:0000256" key="4">
    <source>
        <dbReference type="ARBA" id="ARBA00022679"/>
    </source>
</evidence>
<keyword evidence="4" id="KW-0808">Transferase</keyword>
<evidence type="ECO:0000256" key="2">
    <source>
        <dbReference type="ARBA" id="ARBA00013172"/>
    </source>
</evidence>
<dbReference type="GO" id="GO:0000287">
    <property type="term" value="F:magnesium ion binding"/>
    <property type="evidence" value="ECO:0007669"/>
    <property type="project" value="InterPro"/>
</dbReference>
<dbReference type="Pfam" id="PF22624">
    <property type="entry name" value="AASDHPPT_N"/>
    <property type="match status" value="1"/>
</dbReference>
<evidence type="ECO:0000256" key="7">
    <source>
        <dbReference type="ARBA" id="ARBA00048641"/>
    </source>
</evidence>
<dbReference type="GO" id="GO:0005829">
    <property type="term" value="C:cytosol"/>
    <property type="evidence" value="ECO:0007669"/>
    <property type="project" value="TreeGrafter"/>
</dbReference>
<evidence type="ECO:0000259" key="9">
    <source>
        <dbReference type="Pfam" id="PF01648"/>
    </source>
</evidence>
<dbReference type="FunCoup" id="T1HCD8">
    <property type="interactions" value="653"/>
</dbReference>
<dbReference type="eggNOG" id="KOG0945">
    <property type="taxonomic scope" value="Eukaryota"/>
</dbReference>
<accession>T1HCD8</accession>
<dbReference type="GO" id="GO:0008897">
    <property type="term" value="F:holo-[acyl-carrier-protein] synthase activity"/>
    <property type="evidence" value="ECO:0007669"/>
    <property type="project" value="UniProtKB-EC"/>
</dbReference>
<dbReference type="InterPro" id="IPR037143">
    <property type="entry name" value="4-PPantetheinyl_Trfase_dom_sf"/>
</dbReference>
<dbReference type="FunFam" id="3.90.470.20:FF:000003">
    <property type="entry name" value="L-aminoadipate-semialdehyde dehydrogenase-phosphopantetheinyl transferase"/>
    <property type="match status" value="1"/>
</dbReference>
<sequence>MSDKFKSVRWVFDCASWKPTYSDLLFATSCIQHEEKERIDKFVFQKDVKSSLIGRLMMRKYISEVTNKTWNDIMIFRDINGKPYYKHNDLQLNFNISHQGRFTVLAGEIGEVELGVDIMKREYTGGKKVEDFFRIMGRSFANEEWQAIRESPIEKKQINNFFRFWCLKESYVKATGTGITVDLQKIRFKLNSETIENNKFVDDTVVFVDSVKQNNWIFQETLLLEDHCTAVALLFKNNSDKNKLFLQEKFTFVNFKELMENASVILNEDRLFCDNFFKKDVEPY</sequence>
<dbReference type="InterPro" id="IPR050559">
    <property type="entry name" value="P-Pant_transferase_sf"/>
</dbReference>
<evidence type="ECO:0000256" key="8">
    <source>
        <dbReference type="ARBA" id="ARBA00048794"/>
    </source>
</evidence>
<dbReference type="RefSeq" id="XP_073984271.1">
    <property type="nucleotide sequence ID" value="XM_074128170.1"/>
</dbReference>
<dbReference type="Gene3D" id="3.90.470.20">
    <property type="entry name" value="4'-phosphopantetheinyl transferase domain"/>
    <property type="match status" value="2"/>
</dbReference>
<dbReference type="EC" id="2.7.8.7" evidence="2"/>
<dbReference type="GeneID" id="141454200"/>
<dbReference type="Proteomes" id="UP000015103">
    <property type="component" value="Unassembled WGS sequence"/>
</dbReference>
<dbReference type="EMBL" id="ACPB03002179">
    <property type="status" value="NOT_ANNOTATED_CDS"/>
    <property type="molecule type" value="Genomic_DNA"/>
</dbReference>
<protein>
    <recommendedName>
        <fullName evidence="3">L-aminoadipate-semialdehyde dehydrogenase-phosphopantetheinyl transferase</fullName>
        <ecNumber evidence="2">2.7.8.7</ecNumber>
    </recommendedName>
    <alternativeName>
        <fullName evidence="5">4'-phosphopantetheinyl transferase</fullName>
    </alternativeName>
    <alternativeName>
        <fullName evidence="6">Alpha-aminoadipic semialdehyde dehydrogenase-phosphopantetheinyl transferase</fullName>
    </alternativeName>
</protein>
<dbReference type="AlphaFoldDB" id="T1HCD8"/>
<evidence type="ECO:0000259" key="10">
    <source>
        <dbReference type="Pfam" id="PF22624"/>
    </source>
</evidence>
<dbReference type="PANTHER" id="PTHR12215">
    <property type="entry name" value="PHOSPHOPANTETHEINE TRANSFERASE"/>
    <property type="match status" value="1"/>
</dbReference>
<dbReference type="Pfam" id="PF01648">
    <property type="entry name" value="ACPS"/>
    <property type="match status" value="1"/>
</dbReference>
<proteinExistence type="inferred from homology"/>
<dbReference type="OMA" id="WVFEESL"/>
<reference evidence="11" key="1">
    <citation type="submission" date="2015-05" db="UniProtKB">
        <authorList>
            <consortium name="EnsemblMetazoa"/>
        </authorList>
    </citation>
    <scope>IDENTIFICATION</scope>
</reference>
<evidence type="ECO:0000313" key="11">
    <source>
        <dbReference type="EnsemblMetazoa" id="RPRC001702-PA"/>
    </source>
</evidence>
<dbReference type="PANTHER" id="PTHR12215:SF10">
    <property type="entry name" value="L-AMINOADIPATE-SEMIALDEHYDE DEHYDROGENASE-PHOSPHOPANTETHEINYL TRANSFERASE"/>
    <property type="match status" value="1"/>
</dbReference>
<feature type="domain" description="4'-phosphopantetheinyl transferase N-terminal" evidence="10">
    <location>
        <begin position="16"/>
        <end position="108"/>
    </location>
</feature>
<comment type="catalytic activity">
    <reaction evidence="8">
        <text>apo-[ACP] + acetyl-CoA = acetyl-[ACP] + adenosine 3',5'-bisphosphate + H(+)</text>
        <dbReference type="Rhea" id="RHEA:46564"/>
        <dbReference type="Rhea" id="RHEA-COMP:9621"/>
        <dbReference type="Rhea" id="RHEA-COMP:9690"/>
        <dbReference type="ChEBI" id="CHEBI:15378"/>
        <dbReference type="ChEBI" id="CHEBI:29999"/>
        <dbReference type="ChEBI" id="CHEBI:57288"/>
        <dbReference type="ChEBI" id="CHEBI:58343"/>
        <dbReference type="ChEBI" id="CHEBI:78446"/>
    </reaction>
    <physiologicalReaction direction="left-to-right" evidence="8">
        <dbReference type="Rhea" id="RHEA:46565"/>
    </physiologicalReaction>
</comment>
<feature type="domain" description="4'-phosphopantetheinyl transferase" evidence="9">
    <location>
        <begin position="114"/>
        <end position="231"/>
    </location>
</feature>
<dbReference type="InterPro" id="IPR008278">
    <property type="entry name" value="4-PPantetheinyl_Trfase_dom"/>
</dbReference>
<dbReference type="InParanoid" id="T1HCD8"/>
<evidence type="ECO:0000256" key="6">
    <source>
        <dbReference type="ARBA" id="ARBA00033443"/>
    </source>
</evidence>
<dbReference type="InterPro" id="IPR055066">
    <property type="entry name" value="AASDHPPT_N"/>
</dbReference>
<dbReference type="STRING" id="13249.T1HCD8"/>
<comment type="catalytic activity">
    <reaction evidence="7">
        <text>apo-[ACP] + CoA = holo-[ACP] + adenosine 3',5'-bisphosphate + H(+)</text>
        <dbReference type="Rhea" id="RHEA:12068"/>
        <dbReference type="Rhea" id="RHEA-COMP:9685"/>
        <dbReference type="Rhea" id="RHEA-COMP:9690"/>
        <dbReference type="ChEBI" id="CHEBI:15378"/>
        <dbReference type="ChEBI" id="CHEBI:29999"/>
        <dbReference type="ChEBI" id="CHEBI:57287"/>
        <dbReference type="ChEBI" id="CHEBI:58343"/>
        <dbReference type="ChEBI" id="CHEBI:64479"/>
        <dbReference type="EC" id="2.7.8.7"/>
    </reaction>
    <physiologicalReaction direction="left-to-right" evidence="7">
        <dbReference type="Rhea" id="RHEA:12069"/>
    </physiologicalReaction>
</comment>